<dbReference type="InterPro" id="IPR025363">
    <property type="entry name" value="DUF4267"/>
</dbReference>
<dbReference type="Proteomes" id="UP001500542">
    <property type="component" value="Unassembled WGS sequence"/>
</dbReference>
<feature type="transmembrane region" description="Helical" evidence="1">
    <location>
        <begin position="46"/>
        <end position="70"/>
    </location>
</feature>
<name>A0ABN1RQ65_9ACTN</name>
<evidence type="ECO:0000313" key="3">
    <source>
        <dbReference type="Proteomes" id="UP001500542"/>
    </source>
</evidence>
<feature type="transmembrane region" description="Helical" evidence="1">
    <location>
        <begin position="77"/>
        <end position="95"/>
    </location>
</feature>
<comment type="caution">
    <text evidence="2">The sequence shown here is derived from an EMBL/GenBank/DDBJ whole genome shotgun (WGS) entry which is preliminary data.</text>
</comment>
<protein>
    <submittedName>
        <fullName evidence="2">DUF4267 domain-containing protein</fullName>
    </submittedName>
</protein>
<evidence type="ECO:0000313" key="2">
    <source>
        <dbReference type="EMBL" id="GAA0961528.1"/>
    </source>
</evidence>
<organism evidence="2 3">
    <name type="scientific">Kribbella koreensis</name>
    <dbReference type="NCBI Taxonomy" id="57909"/>
    <lineage>
        <taxon>Bacteria</taxon>
        <taxon>Bacillati</taxon>
        <taxon>Actinomycetota</taxon>
        <taxon>Actinomycetes</taxon>
        <taxon>Propionibacteriales</taxon>
        <taxon>Kribbellaceae</taxon>
        <taxon>Kribbella</taxon>
    </lineage>
</organism>
<proteinExistence type="predicted"/>
<evidence type="ECO:0000256" key="1">
    <source>
        <dbReference type="SAM" id="Phobius"/>
    </source>
</evidence>
<keyword evidence="3" id="KW-1185">Reference proteome</keyword>
<dbReference type="Pfam" id="PF14087">
    <property type="entry name" value="DUF4267"/>
    <property type="match status" value="1"/>
</dbReference>
<dbReference type="EMBL" id="BAAAHK010000022">
    <property type="protein sequence ID" value="GAA0961528.1"/>
    <property type="molecule type" value="Genomic_DNA"/>
</dbReference>
<keyword evidence="1" id="KW-0812">Transmembrane</keyword>
<reference evidence="2 3" key="1">
    <citation type="journal article" date="2019" name="Int. J. Syst. Evol. Microbiol.">
        <title>The Global Catalogue of Microorganisms (GCM) 10K type strain sequencing project: providing services to taxonomists for standard genome sequencing and annotation.</title>
        <authorList>
            <consortium name="The Broad Institute Genomics Platform"/>
            <consortium name="The Broad Institute Genome Sequencing Center for Infectious Disease"/>
            <person name="Wu L."/>
            <person name="Ma J."/>
        </authorList>
    </citation>
    <scope>NUCLEOTIDE SEQUENCE [LARGE SCALE GENOMIC DNA]</scope>
    <source>
        <strain evidence="2 3">JCM 10977</strain>
    </source>
</reference>
<sequence length="144" mass="15024">MNLRRITTILTVLLALAPISFGLNFLFNPLGAASGFGIDPWPTGNAGGYYLVKAGRDLFLGLNLLVLLALGQRRATGIAMALVTIVPVFDMVAVLTHGGSVATALGIHGLTAVIVAAVAVLLLRERPLVQVNGAELPKSEARIN</sequence>
<dbReference type="RefSeq" id="WP_343982824.1">
    <property type="nucleotide sequence ID" value="NZ_BAAAHK010000022.1"/>
</dbReference>
<feature type="transmembrane region" description="Helical" evidence="1">
    <location>
        <begin position="101"/>
        <end position="123"/>
    </location>
</feature>
<gene>
    <name evidence="2" type="ORF">GCM10009554_78140</name>
</gene>
<keyword evidence="1" id="KW-0472">Membrane</keyword>
<accession>A0ABN1RQ65</accession>
<keyword evidence="1" id="KW-1133">Transmembrane helix</keyword>